<dbReference type="PANTHER" id="PTHR11070">
    <property type="entry name" value="UVRD / RECB / PCRA DNA HELICASE FAMILY MEMBER"/>
    <property type="match status" value="1"/>
</dbReference>
<organism evidence="2 3">
    <name type="scientific">Tribonema minus</name>
    <dbReference type="NCBI Taxonomy" id="303371"/>
    <lineage>
        <taxon>Eukaryota</taxon>
        <taxon>Sar</taxon>
        <taxon>Stramenopiles</taxon>
        <taxon>Ochrophyta</taxon>
        <taxon>PX clade</taxon>
        <taxon>Xanthophyceae</taxon>
        <taxon>Tribonematales</taxon>
        <taxon>Tribonemataceae</taxon>
        <taxon>Tribonema</taxon>
    </lineage>
</organism>
<accession>A0A835Z086</accession>
<name>A0A835Z086_9STRA</name>
<gene>
    <name evidence="2" type="ORF">JKP88DRAFT_244847</name>
</gene>
<dbReference type="OrthoDB" id="5969502at2759"/>
<keyword evidence="2" id="KW-0378">Hydrolase</keyword>
<comment type="caution">
    <text evidence="2">The sequence shown here is derived from an EMBL/GenBank/DDBJ whole genome shotgun (WGS) entry which is preliminary data.</text>
</comment>
<keyword evidence="3" id="KW-1185">Reference proteome</keyword>
<dbReference type="EMBL" id="JAFCMP010000179">
    <property type="protein sequence ID" value="KAG5183974.1"/>
    <property type="molecule type" value="Genomic_DNA"/>
</dbReference>
<dbReference type="PANTHER" id="PTHR11070:SF30">
    <property type="entry name" value="F-BOX DNA HELICASE 1"/>
    <property type="match status" value="1"/>
</dbReference>
<dbReference type="GO" id="GO:0031297">
    <property type="term" value="P:replication fork processing"/>
    <property type="evidence" value="ECO:0007669"/>
    <property type="project" value="TreeGrafter"/>
</dbReference>
<dbReference type="GO" id="GO:0000724">
    <property type="term" value="P:double-strand break repair via homologous recombination"/>
    <property type="evidence" value="ECO:0007669"/>
    <property type="project" value="TreeGrafter"/>
</dbReference>
<protein>
    <submittedName>
        <fullName evidence="2">P-loop containing nucleoside triphosphate hydrolase protein</fullName>
    </submittedName>
</protein>
<dbReference type="GO" id="GO:0005634">
    <property type="term" value="C:nucleus"/>
    <property type="evidence" value="ECO:0007669"/>
    <property type="project" value="TreeGrafter"/>
</dbReference>
<reference evidence="2" key="1">
    <citation type="submission" date="2021-02" db="EMBL/GenBank/DDBJ databases">
        <title>First Annotated Genome of the Yellow-green Alga Tribonema minus.</title>
        <authorList>
            <person name="Mahan K.M."/>
        </authorList>
    </citation>
    <scope>NUCLEOTIDE SEQUENCE</scope>
    <source>
        <strain evidence="2">UTEX B ZZ1240</strain>
    </source>
</reference>
<evidence type="ECO:0000313" key="2">
    <source>
        <dbReference type="EMBL" id="KAG5183974.1"/>
    </source>
</evidence>
<dbReference type="AlphaFoldDB" id="A0A835Z086"/>
<dbReference type="Gene3D" id="3.40.50.300">
    <property type="entry name" value="P-loop containing nucleotide triphosphate hydrolases"/>
    <property type="match status" value="3"/>
</dbReference>
<dbReference type="SUPFAM" id="SSF52540">
    <property type="entry name" value="P-loop containing nucleoside triphosphate hydrolases"/>
    <property type="match status" value="1"/>
</dbReference>
<dbReference type="GO" id="GO:0003677">
    <property type="term" value="F:DNA binding"/>
    <property type="evidence" value="ECO:0007669"/>
    <property type="project" value="InterPro"/>
</dbReference>
<evidence type="ECO:0000256" key="1">
    <source>
        <dbReference type="SAM" id="MobiDB-lite"/>
    </source>
</evidence>
<proteinExistence type="predicted"/>
<dbReference type="GO" id="GO:0005524">
    <property type="term" value="F:ATP binding"/>
    <property type="evidence" value="ECO:0007669"/>
    <property type="project" value="InterPro"/>
</dbReference>
<dbReference type="Proteomes" id="UP000664859">
    <property type="component" value="Unassembled WGS sequence"/>
</dbReference>
<evidence type="ECO:0000313" key="3">
    <source>
        <dbReference type="Proteomes" id="UP000664859"/>
    </source>
</evidence>
<dbReference type="InterPro" id="IPR027417">
    <property type="entry name" value="P-loop_NTPase"/>
</dbReference>
<dbReference type="Pfam" id="PF13245">
    <property type="entry name" value="AAA_19"/>
    <property type="match status" value="1"/>
</dbReference>
<sequence length="440" mass="49312">MLRFLKPQPPPSPVQAPEDDQGELKVTDARSREAFLSTDLSDTKAVVSLQACPGAGKTTLVLDMMQRNHDKTFILLYYNKAMAVDAEARVKERNLVNVTVRTLDSIAYGVYKGLLTKRASATARELDQFFSARFKHAGARLTWSNFARSADDVPAFDPSAEENDGNNRISEVVAYAISGVKTGAWWDYSSLRKMMHIENQWPEALANYQCVVIDEAQDIKPAVMAGLSRLHGTKPVFYVGDTDQALYAYDGAVNALSSLSESFTDKLVLHGSYRCGQQVCNLVNENGWASHDMVSLTDRCTVIAPQLPHAFSASYTYLFRSNMAMLERAAITPNCYFPDFNKKVDQLLSSKRQALESALQPDWGKYLTFKRKVTELTKRVDRMRVKRRRKDQQCVVFSTVHGFKGCEADVVRLGADIMADEDRKIKLVAATRAKKMLIMT</sequence>
<dbReference type="InterPro" id="IPR000212">
    <property type="entry name" value="DNA_helicase_UvrD/REP"/>
</dbReference>
<dbReference type="GO" id="GO:0016787">
    <property type="term" value="F:hydrolase activity"/>
    <property type="evidence" value="ECO:0007669"/>
    <property type="project" value="UniProtKB-KW"/>
</dbReference>
<feature type="region of interest" description="Disordered" evidence="1">
    <location>
        <begin position="1"/>
        <end position="24"/>
    </location>
</feature>
<dbReference type="GO" id="GO:0043138">
    <property type="term" value="F:3'-5' DNA helicase activity"/>
    <property type="evidence" value="ECO:0007669"/>
    <property type="project" value="TreeGrafter"/>
</dbReference>